<evidence type="ECO:0000256" key="3">
    <source>
        <dbReference type="SAM" id="MobiDB-lite"/>
    </source>
</evidence>
<proteinExistence type="predicted"/>
<keyword evidence="5" id="KW-1185">Reference proteome</keyword>
<comment type="caution">
    <text evidence="4">The sequence shown here is derived from an EMBL/GenBank/DDBJ whole genome shotgun (WGS) entry which is preliminary data.</text>
</comment>
<gene>
    <name evidence="4" type="ORF">ACFSHS_16890</name>
</gene>
<dbReference type="SUPFAM" id="SSF50249">
    <property type="entry name" value="Nucleic acid-binding proteins"/>
    <property type="match status" value="1"/>
</dbReference>
<name>A0ABW4XE64_9ACTN</name>
<organism evidence="4 5">
    <name type="scientific">Blastococcus deserti</name>
    <dbReference type="NCBI Taxonomy" id="2259033"/>
    <lineage>
        <taxon>Bacteria</taxon>
        <taxon>Bacillati</taxon>
        <taxon>Actinomycetota</taxon>
        <taxon>Actinomycetes</taxon>
        <taxon>Geodermatophilales</taxon>
        <taxon>Geodermatophilaceae</taxon>
        <taxon>Blastococcus</taxon>
    </lineage>
</organism>
<accession>A0ABW4XE64</accession>
<evidence type="ECO:0000313" key="4">
    <source>
        <dbReference type="EMBL" id="MFD2093243.1"/>
    </source>
</evidence>
<keyword evidence="1 2" id="KW-0238">DNA-binding</keyword>
<evidence type="ECO:0000313" key="5">
    <source>
        <dbReference type="Proteomes" id="UP001597402"/>
    </source>
</evidence>
<dbReference type="InterPro" id="IPR000424">
    <property type="entry name" value="Primosome_PriB/ssb"/>
</dbReference>
<dbReference type="Pfam" id="PF00436">
    <property type="entry name" value="SSB"/>
    <property type="match status" value="1"/>
</dbReference>
<dbReference type="EMBL" id="JBHUHP010000016">
    <property type="protein sequence ID" value="MFD2093243.1"/>
    <property type="molecule type" value="Genomic_DNA"/>
</dbReference>
<reference evidence="5" key="1">
    <citation type="journal article" date="2019" name="Int. J. Syst. Evol. Microbiol.">
        <title>The Global Catalogue of Microorganisms (GCM) 10K type strain sequencing project: providing services to taxonomists for standard genome sequencing and annotation.</title>
        <authorList>
            <consortium name="The Broad Institute Genomics Platform"/>
            <consortium name="The Broad Institute Genome Sequencing Center for Infectious Disease"/>
            <person name="Wu L."/>
            <person name="Ma J."/>
        </authorList>
    </citation>
    <scope>NUCLEOTIDE SEQUENCE [LARGE SCALE GENOMIC DNA]</scope>
    <source>
        <strain evidence="5">JCM 3338</strain>
    </source>
</reference>
<dbReference type="RefSeq" id="WP_376878579.1">
    <property type="nucleotide sequence ID" value="NZ_JBHUHP010000016.1"/>
</dbReference>
<sequence>MNDTIVTVVGNVVDSPRRVSLQNGAVTNFRMASTARRFDAAREEFVDSGTFWVDVECWNGLSSNVSGSVSKGDPVIVHGALTTHSWETDNGRRSTPRIRAFAVGPNLARGTAVFKRDRFGRSAEPADATARGPLSPALGDDTRDDFASEELLAGRDYVGDPETLDDMNPADLSAEPAHA</sequence>
<dbReference type="InterPro" id="IPR012340">
    <property type="entry name" value="NA-bd_OB-fold"/>
</dbReference>
<dbReference type="CDD" id="cd04496">
    <property type="entry name" value="SSB_OBF"/>
    <property type="match status" value="1"/>
</dbReference>
<dbReference type="GO" id="GO:0003677">
    <property type="term" value="F:DNA binding"/>
    <property type="evidence" value="ECO:0007669"/>
    <property type="project" value="UniProtKB-KW"/>
</dbReference>
<feature type="region of interest" description="Disordered" evidence="3">
    <location>
        <begin position="118"/>
        <end position="179"/>
    </location>
</feature>
<dbReference type="Proteomes" id="UP001597402">
    <property type="component" value="Unassembled WGS sequence"/>
</dbReference>
<dbReference type="PROSITE" id="PS50007">
    <property type="entry name" value="PIPLC_X_DOMAIN"/>
    <property type="match status" value="1"/>
</dbReference>
<dbReference type="Gene3D" id="2.40.50.140">
    <property type="entry name" value="Nucleic acid-binding proteins"/>
    <property type="match status" value="1"/>
</dbReference>
<dbReference type="PROSITE" id="PS50935">
    <property type="entry name" value="SSB"/>
    <property type="match status" value="1"/>
</dbReference>
<evidence type="ECO:0000256" key="1">
    <source>
        <dbReference type="ARBA" id="ARBA00023125"/>
    </source>
</evidence>
<protein>
    <submittedName>
        <fullName evidence="4">Single-stranded DNA-binding protein</fullName>
    </submittedName>
</protein>
<evidence type="ECO:0000256" key="2">
    <source>
        <dbReference type="PROSITE-ProRule" id="PRU00252"/>
    </source>
</evidence>